<proteinExistence type="inferred from homology"/>
<evidence type="ECO:0000256" key="4">
    <source>
        <dbReference type="ARBA" id="ARBA00012792"/>
    </source>
</evidence>
<feature type="domain" description="FAD-dependent oxidoreductase 2 FAD-binding" evidence="12">
    <location>
        <begin position="57"/>
        <end position="437"/>
    </location>
</feature>
<evidence type="ECO:0000313" key="16">
    <source>
        <dbReference type="Proteomes" id="UP001068021"/>
    </source>
</evidence>
<evidence type="ECO:0000256" key="7">
    <source>
        <dbReference type="ARBA" id="ARBA00022827"/>
    </source>
</evidence>
<gene>
    <name evidence="15" type="ORF">O3H35_10995</name>
    <name evidence="14" type="ORF">O3H54_05895</name>
</gene>
<dbReference type="PANTHER" id="PTHR11632:SF51">
    <property type="entry name" value="SUCCINATE DEHYDROGENASE [UBIQUINONE] FLAVOPROTEIN SUBUNIT, MITOCHONDRIAL"/>
    <property type="match status" value="1"/>
</dbReference>
<dbReference type="PIRSF" id="PIRSF000171">
    <property type="entry name" value="SDHA_APRA_LASPO"/>
    <property type="match status" value="1"/>
</dbReference>
<dbReference type="EC" id="1.3.5.1" evidence="4"/>
<sequence length="618" mass="68213">MDTITSVKGISSFSKLEKSHYEGHPLKEKHNTSLSQMKEIIKESSKTDNLQTVHCHDVLIIGGGLTGLRASLQASNAGINVAVVTKVHPLRSHSVAAQGGMNASLGNVHGEGDSIDSWETHAYDTVKGSDYLADQDAVARMCREAPATVIELEHMGTVWSRLKNGKIAQRPFGGAGFPRTCYAADRTGHNVLHTLYEQVTWRNIPVYEEFFVTSLVHDSGRCIGCTAIEIMTGKVHGFVAKAVLLATGGFGRIFNKSTNALINTGDGQALALKSGVQLKDMEFVQFHPTTLYGTNILISEAARGEGSIITNKNGERFMERYAPNSIDLAPRDVVARAMIQEISEGNAYDGDYFHLDLRHLGANLIMERLPGIRQIAMDFAGLNPIKDPIPVQPGQHYSMGGIDVDINGATSLLGLYAAGECACISVHGANRLGGNSLLETVVFGRLTADKIIEDIKNIPEPNFEPVKSAMREIDTRINQILERDKGKHLFSLMDDMTQTMFHKFGIFRDSKTMKEGLLEIKNMQDEISQVSINNKDRAVNQALIRFFELEGMLQLAEVVAIGALKREESRGSHTRTDYPLRDDNNFLKHTIVSFHNGRMEISYKPVKLGMFKPKERVY</sequence>
<dbReference type="Gene3D" id="1.20.58.100">
    <property type="entry name" value="Fumarate reductase/succinate dehydrogenase flavoprotein-like, C-terminal domain"/>
    <property type="match status" value="1"/>
</dbReference>
<dbReference type="PRINTS" id="PR00368">
    <property type="entry name" value="FADPNR"/>
</dbReference>
<dbReference type="EMBL" id="JAPVER010000020">
    <property type="protein sequence ID" value="MCZ3365409.1"/>
    <property type="molecule type" value="Genomic_DNA"/>
</dbReference>
<keyword evidence="8" id="KW-0249">Electron transport</keyword>
<dbReference type="SUPFAM" id="SSF56425">
    <property type="entry name" value="Succinate dehydrogenase/fumarate reductase flavoprotein, catalytic domain"/>
    <property type="match status" value="1"/>
</dbReference>
<dbReference type="Gene3D" id="3.90.700.10">
    <property type="entry name" value="Succinate dehydrogenase/fumarate reductase flavoprotein, catalytic domain"/>
    <property type="match status" value="1"/>
</dbReference>
<dbReference type="Pfam" id="PF02910">
    <property type="entry name" value="Succ_DH_flav_C"/>
    <property type="match status" value="1"/>
</dbReference>
<dbReference type="NCBIfam" id="TIGR01812">
    <property type="entry name" value="sdhA_frdA_Gneg"/>
    <property type="match status" value="1"/>
</dbReference>
<keyword evidence="5" id="KW-0813">Transport</keyword>
<dbReference type="GO" id="GO:0005886">
    <property type="term" value="C:plasma membrane"/>
    <property type="evidence" value="ECO:0007669"/>
    <property type="project" value="TreeGrafter"/>
</dbReference>
<keyword evidence="9" id="KW-0560">Oxidoreductase</keyword>
<dbReference type="InterPro" id="IPR036188">
    <property type="entry name" value="FAD/NAD-bd_sf"/>
</dbReference>
<reference evidence="14" key="1">
    <citation type="submission" date="2022-12" db="EMBL/GenBank/DDBJ databases">
        <title>Reclassification of two methanogenic archaea species isolated from the Kolyma lowland permafrost.</title>
        <authorList>
            <person name="Trubitsyn V.E."/>
            <person name="Rivkina E.M."/>
            <person name="Shcherbakova V.A."/>
        </authorList>
    </citation>
    <scope>NUCLEOTIDE SEQUENCE</scope>
    <source>
        <strain evidence="14">M2</strain>
        <strain evidence="15">MK4</strain>
    </source>
</reference>
<organism evidence="14 16">
    <name type="scientific">Methanobacterium veterum</name>
    <dbReference type="NCBI Taxonomy" id="408577"/>
    <lineage>
        <taxon>Archaea</taxon>
        <taxon>Methanobacteriati</taxon>
        <taxon>Methanobacteriota</taxon>
        <taxon>Methanomada group</taxon>
        <taxon>Methanobacteria</taxon>
        <taxon>Methanobacteriales</taxon>
        <taxon>Methanobacteriaceae</taxon>
        <taxon>Methanobacterium</taxon>
    </lineage>
</organism>
<evidence type="ECO:0000313" key="15">
    <source>
        <dbReference type="EMBL" id="MCZ3373160.1"/>
    </source>
</evidence>
<dbReference type="PANTHER" id="PTHR11632">
    <property type="entry name" value="SUCCINATE DEHYDROGENASE 2 FLAVOPROTEIN SUBUNIT"/>
    <property type="match status" value="1"/>
</dbReference>
<evidence type="ECO:0000256" key="9">
    <source>
        <dbReference type="ARBA" id="ARBA00023002"/>
    </source>
</evidence>
<dbReference type="InterPro" id="IPR014006">
    <property type="entry name" value="Succ_Dhase_FrdA_Gneg"/>
</dbReference>
<dbReference type="SUPFAM" id="SSF46977">
    <property type="entry name" value="Succinate dehydrogenase/fumarate reductase flavoprotein C-terminal domain"/>
    <property type="match status" value="1"/>
</dbReference>
<feature type="active site" description="Proton acceptor" evidence="11">
    <location>
        <position position="331"/>
    </location>
</feature>
<dbReference type="GO" id="GO:0050660">
    <property type="term" value="F:flavin adenine dinucleotide binding"/>
    <property type="evidence" value="ECO:0007669"/>
    <property type="project" value="InterPro"/>
</dbReference>
<accession>A0A9E4ZY89</accession>
<dbReference type="Pfam" id="PF00890">
    <property type="entry name" value="FAD_binding_2"/>
    <property type="match status" value="1"/>
</dbReference>
<dbReference type="InterPro" id="IPR003952">
    <property type="entry name" value="FRD_SDH_FAD_BS"/>
</dbReference>
<dbReference type="FunFam" id="3.90.700.10:FF:000001">
    <property type="entry name" value="Mitochondrial succinate dehydrogenase flavoprotein subunit"/>
    <property type="match status" value="1"/>
</dbReference>
<comment type="similarity">
    <text evidence="3">Belongs to the FAD-dependent oxidoreductase 2 family. FRD/SDH subfamily.</text>
</comment>
<dbReference type="InterPro" id="IPR027477">
    <property type="entry name" value="Succ_DH/fumarate_Rdtase_cat_sf"/>
</dbReference>
<dbReference type="Gene3D" id="3.50.50.60">
    <property type="entry name" value="FAD/NAD(P)-binding domain"/>
    <property type="match status" value="1"/>
</dbReference>
<dbReference type="Gene3D" id="4.10.80.40">
    <property type="entry name" value="succinate dehydrogenase protein domain"/>
    <property type="match status" value="1"/>
</dbReference>
<dbReference type="RefSeq" id="WP_211251442.1">
    <property type="nucleotide sequence ID" value="NZ_JAPVER010000020.1"/>
</dbReference>
<evidence type="ECO:0000313" key="14">
    <source>
        <dbReference type="EMBL" id="MCZ3365409.1"/>
    </source>
</evidence>
<dbReference type="InterPro" id="IPR003953">
    <property type="entry name" value="FAD-dep_OxRdtase_2_FAD-bd"/>
</dbReference>
<evidence type="ECO:0000256" key="10">
    <source>
        <dbReference type="ARBA" id="ARBA00023136"/>
    </source>
</evidence>
<keyword evidence="6" id="KW-0285">Flavoprotein</keyword>
<keyword evidence="7" id="KW-0274">FAD</keyword>
<dbReference type="Proteomes" id="UP001074446">
    <property type="component" value="Unassembled WGS sequence"/>
</dbReference>
<evidence type="ECO:0000259" key="12">
    <source>
        <dbReference type="Pfam" id="PF00890"/>
    </source>
</evidence>
<dbReference type="InterPro" id="IPR037099">
    <property type="entry name" value="Fum_R/Succ_DH_flav-like_C_sf"/>
</dbReference>
<dbReference type="PRINTS" id="PR00411">
    <property type="entry name" value="PNDRDTASEI"/>
</dbReference>
<protein>
    <recommendedName>
        <fullName evidence="4">succinate dehydrogenase</fullName>
        <ecNumber evidence="4">1.3.5.1</ecNumber>
    </recommendedName>
</protein>
<dbReference type="InterPro" id="IPR030664">
    <property type="entry name" value="SdhA/FrdA/AprA"/>
</dbReference>
<evidence type="ECO:0000256" key="2">
    <source>
        <dbReference type="ARBA" id="ARBA00004170"/>
    </source>
</evidence>
<dbReference type="GO" id="GO:0009061">
    <property type="term" value="P:anaerobic respiration"/>
    <property type="evidence" value="ECO:0007669"/>
    <property type="project" value="TreeGrafter"/>
</dbReference>
<dbReference type="EMBL" id="JAPVES010000030">
    <property type="protein sequence ID" value="MCZ3373160.1"/>
    <property type="molecule type" value="Genomic_DNA"/>
</dbReference>
<keyword evidence="16" id="KW-1185">Reference proteome</keyword>
<evidence type="ECO:0000256" key="1">
    <source>
        <dbReference type="ARBA" id="ARBA00001974"/>
    </source>
</evidence>
<dbReference type="GO" id="GO:0008177">
    <property type="term" value="F:succinate dehydrogenase (quinone) activity"/>
    <property type="evidence" value="ECO:0007669"/>
    <property type="project" value="UniProtKB-EC"/>
</dbReference>
<evidence type="ECO:0000256" key="6">
    <source>
        <dbReference type="ARBA" id="ARBA00022630"/>
    </source>
</evidence>
<name>A0A9E4ZY89_9EURY</name>
<dbReference type="PROSITE" id="PS00504">
    <property type="entry name" value="FRD_SDH_FAD_BINDING"/>
    <property type="match status" value="1"/>
</dbReference>
<evidence type="ECO:0000256" key="11">
    <source>
        <dbReference type="PIRSR" id="PIRSR000171-1"/>
    </source>
</evidence>
<comment type="cofactor">
    <cofactor evidence="1">
        <name>FAD</name>
        <dbReference type="ChEBI" id="CHEBI:57692"/>
    </cofactor>
</comment>
<dbReference type="AlphaFoldDB" id="A0A9E4ZY89"/>
<comment type="caution">
    <text evidence="14">The sequence shown here is derived from an EMBL/GenBank/DDBJ whole genome shotgun (WGS) entry which is preliminary data.</text>
</comment>
<evidence type="ECO:0000256" key="8">
    <source>
        <dbReference type="ARBA" id="ARBA00022982"/>
    </source>
</evidence>
<evidence type="ECO:0000256" key="5">
    <source>
        <dbReference type="ARBA" id="ARBA00022448"/>
    </source>
</evidence>
<keyword evidence="10" id="KW-0472">Membrane</keyword>
<evidence type="ECO:0000259" key="13">
    <source>
        <dbReference type="Pfam" id="PF02910"/>
    </source>
</evidence>
<dbReference type="InterPro" id="IPR015939">
    <property type="entry name" value="Fum_Rdtase/Succ_DH_flav-like_C"/>
</dbReference>
<dbReference type="SUPFAM" id="SSF51905">
    <property type="entry name" value="FAD/NAD(P)-binding domain"/>
    <property type="match status" value="1"/>
</dbReference>
<dbReference type="GO" id="GO:0022900">
    <property type="term" value="P:electron transport chain"/>
    <property type="evidence" value="ECO:0007669"/>
    <property type="project" value="InterPro"/>
</dbReference>
<dbReference type="Proteomes" id="UP001068021">
    <property type="component" value="Unassembled WGS sequence"/>
</dbReference>
<dbReference type="GO" id="GO:0009055">
    <property type="term" value="F:electron transfer activity"/>
    <property type="evidence" value="ECO:0007669"/>
    <property type="project" value="TreeGrafter"/>
</dbReference>
<comment type="subcellular location">
    <subcellularLocation>
        <location evidence="2">Membrane</location>
        <topology evidence="2">Peripheral membrane protein</topology>
    </subcellularLocation>
</comment>
<feature type="domain" description="Fumarate reductase/succinate dehydrogenase flavoprotein-like C-terminal" evidence="13">
    <location>
        <begin position="494"/>
        <end position="618"/>
    </location>
</feature>
<evidence type="ECO:0000256" key="3">
    <source>
        <dbReference type="ARBA" id="ARBA00008040"/>
    </source>
</evidence>